<evidence type="ECO:0000313" key="1">
    <source>
        <dbReference type="EMBL" id="TDD63330.1"/>
    </source>
</evidence>
<accession>A0A4R4ZXJ9</accession>
<proteinExistence type="predicted"/>
<dbReference type="Proteomes" id="UP000294513">
    <property type="component" value="Unassembled WGS sequence"/>
</dbReference>
<dbReference type="EMBL" id="SMKU01000500">
    <property type="protein sequence ID" value="TDD63330.1"/>
    <property type="molecule type" value="Genomic_DNA"/>
</dbReference>
<protein>
    <submittedName>
        <fullName evidence="1">Uncharacterized protein</fullName>
    </submittedName>
</protein>
<keyword evidence="2" id="KW-1185">Reference proteome</keyword>
<reference evidence="1 2" key="1">
    <citation type="submission" date="2019-03" db="EMBL/GenBank/DDBJ databases">
        <title>Draft genome sequences of novel Actinobacteria.</title>
        <authorList>
            <person name="Sahin N."/>
            <person name="Ay H."/>
            <person name="Saygin H."/>
        </authorList>
    </citation>
    <scope>NUCLEOTIDE SEQUENCE [LARGE SCALE GENOMIC DNA]</scope>
    <source>
        <strain evidence="1 2">H3C3</strain>
    </source>
</reference>
<gene>
    <name evidence="1" type="ORF">E1298_43940</name>
</gene>
<dbReference type="AlphaFoldDB" id="A0A4R4ZXJ9"/>
<evidence type="ECO:0000313" key="2">
    <source>
        <dbReference type="Proteomes" id="UP000294513"/>
    </source>
</evidence>
<sequence>MDGGVYSVTKLVLAAGHGRVLLIAPMEDPALDVEITAVTGQGGRDEVIRPDEASPAAFGTAPLDPATRTPSVEAGLKQGRTVSADIGSFWA</sequence>
<dbReference type="OrthoDB" id="2339873at2"/>
<name>A0A4R4ZXJ9_9ACTN</name>
<comment type="caution">
    <text evidence="1">The sequence shown here is derived from an EMBL/GenBank/DDBJ whole genome shotgun (WGS) entry which is preliminary data.</text>
</comment>
<organism evidence="1 2">
    <name type="scientific">Actinomadura rubrisoli</name>
    <dbReference type="NCBI Taxonomy" id="2530368"/>
    <lineage>
        <taxon>Bacteria</taxon>
        <taxon>Bacillati</taxon>
        <taxon>Actinomycetota</taxon>
        <taxon>Actinomycetes</taxon>
        <taxon>Streptosporangiales</taxon>
        <taxon>Thermomonosporaceae</taxon>
        <taxon>Actinomadura</taxon>
    </lineage>
</organism>
<dbReference type="RefSeq" id="WP_131903311.1">
    <property type="nucleotide sequence ID" value="NZ_SMKU01000500.1"/>
</dbReference>